<accession>A0ABZ0D7L9</accession>
<reference evidence="6 7" key="1">
    <citation type="submission" date="2023-10" db="EMBL/GenBank/DDBJ databases">
        <title>Bacteria for the degradation of biodegradable plastic PBAT(Polybutylene adipate terephthalate).</title>
        <authorList>
            <person name="Weon H.-Y."/>
            <person name="Yeon J."/>
        </authorList>
    </citation>
    <scope>NUCLEOTIDE SEQUENCE [LARGE SCALE GENOMIC DNA]</scope>
    <source>
        <strain evidence="6 7">SBD 7-3</strain>
    </source>
</reference>
<dbReference type="EMBL" id="CP136336">
    <property type="protein sequence ID" value="WOB11038.1"/>
    <property type="molecule type" value="Genomic_DNA"/>
</dbReference>
<dbReference type="PANTHER" id="PTHR33751:SF11">
    <property type="entry name" value="BLL4483 PROTEIN"/>
    <property type="match status" value="1"/>
</dbReference>
<dbReference type="PANTHER" id="PTHR33751">
    <property type="entry name" value="CBB3-TYPE CYTOCHROME C OXIDASE SUBUNIT FIXP"/>
    <property type="match status" value="1"/>
</dbReference>
<keyword evidence="7" id="KW-1185">Reference proteome</keyword>
<gene>
    <name evidence="6" type="ORF">RXV79_14625</name>
</gene>
<dbReference type="SUPFAM" id="SSF46626">
    <property type="entry name" value="Cytochrome c"/>
    <property type="match status" value="2"/>
</dbReference>
<evidence type="ECO:0000313" key="6">
    <source>
        <dbReference type="EMBL" id="WOB11038.1"/>
    </source>
</evidence>
<evidence type="ECO:0000259" key="5">
    <source>
        <dbReference type="PROSITE" id="PS51007"/>
    </source>
</evidence>
<dbReference type="PIRSF" id="PIRSF000005">
    <property type="entry name" value="Cytochrome_c4"/>
    <property type="match status" value="1"/>
</dbReference>
<dbReference type="InterPro" id="IPR036909">
    <property type="entry name" value="Cyt_c-like_dom_sf"/>
</dbReference>
<protein>
    <submittedName>
        <fullName evidence="6">C-type cytochrome</fullName>
    </submittedName>
</protein>
<dbReference type="InterPro" id="IPR009056">
    <property type="entry name" value="Cyt_c-like_dom"/>
</dbReference>
<keyword evidence="2 4" id="KW-0479">Metal-binding</keyword>
<evidence type="ECO:0000256" key="3">
    <source>
        <dbReference type="ARBA" id="ARBA00023004"/>
    </source>
</evidence>
<dbReference type="Gene3D" id="1.10.760.10">
    <property type="entry name" value="Cytochrome c-like domain"/>
    <property type="match status" value="2"/>
</dbReference>
<dbReference type="InterPro" id="IPR024167">
    <property type="entry name" value="Cytochrome_c4-like"/>
</dbReference>
<evidence type="ECO:0000256" key="4">
    <source>
        <dbReference type="PROSITE-ProRule" id="PRU00433"/>
    </source>
</evidence>
<keyword evidence="3 4" id="KW-0408">Iron</keyword>
<dbReference type="PROSITE" id="PS51007">
    <property type="entry name" value="CYTC"/>
    <property type="match status" value="1"/>
</dbReference>
<keyword evidence="1 4" id="KW-0349">Heme</keyword>
<name>A0ABZ0D7L9_9BURK</name>
<sequence length="214" mass="22460">MAVEDSMAQRVLACTGCHGPEGRAARDGYYPRIAGKPAGYLYNQLANFRDGRRHYLPMTRLIDPLSDAYLREIAQHFASLDLPYPPPRPAQVSAEVLARGEALALRGDPARQIPACAQCHGASFTGVTPHLPGLLGIPRDYIAGQLGAWKSGSRRAMAPDCMAQIAKALTADDVSAVSHWLAAQPLPASAKPAAALPAPLPMGCGGTGGEGAAR</sequence>
<organism evidence="6 7">
    <name type="scientific">Piscinibacter gummiphilus</name>
    <dbReference type="NCBI Taxonomy" id="946333"/>
    <lineage>
        <taxon>Bacteria</taxon>
        <taxon>Pseudomonadati</taxon>
        <taxon>Pseudomonadota</taxon>
        <taxon>Betaproteobacteria</taxon>
        <taxon>Burkholderiales</taxon>
        <taxon>Sphaerotilaceae</taxon>
        <taxon>Piscinibacter</taxon>
    </lineage>
</organism>
<evidence type="ECO:0000256" key="1">
    <source>
        <dbReference type="ARBA" id="ARBA00022617"/>
    </source>
</evidence>
<feature type="domain" description="Cytochrome c" evidence="5">
    <location>
        <begin position="102"/>
        <end position="185"/>
    </location>
</feature>
<dbReference type="Proteomes" id="UP001303946">
    <property type="component" value="Chromosome"/>
</dbReference>
<proteinExistence type="predicted"/>
<evidence type="ECO:0000256" key="2">
    <source>
        <dbReference type="ARBA" id="ARBA00022723"/>
    </source>
</evidence>
<dbReference type="InterPro" id="IPR050597">
    <property type="entry name" value="Cytochrome_c_Oxidase_Subunit"/>
</dbReference>
<evidence type="ECO:0000313" key="7">
    <source>
        <dbReference type="Proteomes" id="UP001303946"/>
    </source>
</evidence>